<keyword evidence="2" id="KW-1185">Reference proteome</keyword>
<reference evidence="1 2" key="1">
    <citation type="submission" date="2019-04" db="EMBL/GenBank/DDBJ databases">
        <authorList>
            <person name="Feng G."/>
            <person name="Zhu H."/>
        </authorList>
    </citation>
    <scope>NUCLEOTIDE SEQUENCE [LARGE SCALE GENOMIC DNA]</scope>
    <source>
        <strain evidence="1 2">6HR-1</strain>
    </source>
</reference>
<dbReference type="EMBL" id="SRLB01000018">
    <property type="protein sequence ID" value="TGD96567.1"/>
    <property type="molecule type" value="Genomic_DNA"/>
</dbReference>
<gene>
    <name evidence="1" type="ORF">EU555_22655</name>
</gene>
<accession>A0A4Z0NJP0</accession>
<dbReference type="AlphaFoldDB" id="A0A4Z0NJP0"/>
<proteinExistence type="predicted"/>
<dbReference type="OrthoDB" id="8005347at2"/>
<dbReference type="RefSeq" id="WP_135417497.1">
    <property type="nucleotide sequence ID" value="NZ_SRLB01000018.1"/>
</dbReference>
<evidence type="ECO:0000313" key="1">
    <source>
        <dbReference type="EMBL" id="TGD96567.1"/>
    </source>
</evidence>
<comment type="caution">
    <text evidence="1">The sequence shown here is derived from an EMBL/GenBank/DDBJ whole genome shotgun (WGS) entry which is preliminary data.</text>
</comment>
<protein>
    <submittedName>
        <fullName evidence="1">Uncharacterized protein</fullName>
    </submittedName>
</protein>
<dbReference type="Proteomes" id="UP000297535">
    <property type="component" value="Unassembled WGS sequence"/>
</dbReference>
<organism evidence="1 2">
    <name type="scientific">Methylobacterium nonmethylotrophicum</name>
    <dbReference type="NCBI Taxonomy" id="1141884"/>
    <lineage>
        <taxon>Bacteria</taxon>
        <taxon>Pseudomonadati</taxon>
        <taxon>Pseudomonadota</taxon>
        <taxon>Alphaproteobacteria</taxon>
        <taxon>Hyphomicrobiales</taxon>
        <taxon>Methylobacteriaceae</taxon>
        <taxon>Methylobacterium</taxon>
    </lineage>
</organism>
<name>A0A4Z0NJP0_9HYPH</name>
<evidence type="ECO:0000313" key="2">
    <source>
        <dbReference type="Proteomes" id="UP000297535"/>
    </source>
</evidence>
<sequence>MPESFAGPRACAPHAALVTDPGPCAIELAGPSAGAAEFLNAGERERLALAGQDALEACLRRFAHEDREAFWRAICRCYNRPYNPPEPALPDLARTAIPASIPASVPAPHVIEALQPLVAGAVPDAPLR</sequence>